<dbReference type="SUPFAM" id="SSF51011">
    <property type="entry name" value="Glycosyl hydrolase domain"/>
    <property type="match status" value="1"/>
</dbReference>
<evidence type="ECO:0000259" key="3">
    <source>
        <dbReference type="Pfam" id="PF01055"/>
    </source>
</evidence>
<dbReference type="SUPFAM" id="SSF51445">
    <property type="entry name" value="(Trans)glycosidases"/>
    <property type="match status" value="1"/>
</dbReference>
<keyword evidence="2" id="KW-0378">Hydrolase</keyword>
<accession>A0A0R1NQR4</accession>
<dbReference type="Pfam" id="PF17137">
    <property type="entry name" value="DUF5110"/>
    <property type="match status" value="1"/>
</dbReference>
<organism evidence="7 8">
    <name type="scientific">Lentilactobacillus kisonensis DSM 19906 = JCM 15041</name>
    <dbReference type="NCBI Taxonomy" id="1423766"/>
    <lineage>
        <taxon>Bacteria</taxon>
        <taxon>Bacillati</taxon>
        <taxon>Bacillota</taxon>
        <taxon>Bacilli</taxon>
        <taxon>Lactobacillales</taxon>
        <taxon>Lactobacillaceae</taxon>
        <taxon>Lentilactobacillus</taxon>
    </lineage>
</organism>
<dbReference type="GO" id="GO:0005975">
    <property type="term" value="P:carbohydrate metabolic process"/>
    <property type="evidence" value="ECO:0007669"/>
    <property type="project" value="InterPro"/>
</dbReference>
<dbReference type="InterPro" id="IPR013780">
    <property type="entry name" value="Glyco_hydro_b"/>
</dbReference>
<protein>
    <submittedName>
        <fullName evidence="7">Alpha-glucosidase</fullName>
    </submittedName>
</protein>
<reference evidence="7 8" key="1">
    <citation type="journal article" date="2015" name="Genome Announc.">
        <title>Expanding the biotechnology potential of lactobacilli through comparative genomics of 213 strains and associated genera.</title>
        <authorList>
            <person name="Sun Z."/>
            <person name="Harris H.M."/>
            <person name="McCann A."/>
            <person name="Guo C."/>
            <person name="Argimon S."/>
            <person name="Zhang W."/>
            <person name="Yang X."/>
            <person name="Jeffery I.B."/>
            <person name="Cooney J.C."/>
            <person name="Kagawa T.F."/>
            <person name="Liu W."/>
            <person name="Song Y."/>
            <person name="Salvetti E."/>
            <person name="Wrobel A."/>
            <person name="Rasinkangas P."/>
            <person name="Parkhill J."/>
            <person name="Rea M.C."/>
            <person name="O'Sullivan O."/>
            <person name="Ritari J."/>
            <person name="Douillard F.P."/>
            <person name="Paul Ross R."/>
            <person name="Yang R."/>
            <person name="Briner A.E."/>
            <person name="Felis G.E."/>
            <person name="de Vos W.M."/>
            <person name="Barrangou R."/>
            <person name="Klaenhammer T.R."/>
            <person name="Caufield P.W."/>
            <person name="Cui Y."/>
            <person name="Zhang H."/>
            <person name="O'Toole P.W."/>
        </authorList>
    </citation>
    <scope>NUCLEOTIDE SEQUENCE [LARGE SCALE GENOMIC DNA]</scope>
    <source>
        <strain evidence="7 8">DSM 19906</strain>
    </source>
</reference>
<evidence type="ECO:0000313" key="8">
    <source>
        <dbReference type="Proteomes" id="UP000051439"/>
    </source>
</evidence>
<dbReference type="InterPro" id="IPR011013">
    <property type="entry name" value="Gal_mutarotase_sf_dom"/>
</dbReference>
<dbReference type="InterPro" id="IPR000322">
    <property type="entry name" value="Glyco_hydro_31_TIM"/>
</dbReference>
<dbReference type="PANTHER" id="PTHR22762:SF165">
    <property type="entry name" value="PUTATIVE (AFU_ORTHOLOGUE AFUA_1G06560)-RELATED"/>
    <property type="match status" value="1"/>
</dbReference>
<sequence length="837" mass="95127">MKEDYQMKVSRKLLSVTPEDNYLLVKTDGAQFQVYLLDENIIRIRGTFKDQFDTEESYALVKTAWDDQLDDLFKDERQKVAPLAIKAEDKGKEYLIAGPKYDLHINKEPFEFKITNKNGTVLHEDLAKRSFMQDDHGRSYHYTKMGDHNFFYGFGEKSGELNKFKRRMRMHNTDSLGWNATKSDPLYKMIPFYINLDASLNTATGMFYNNSYDSVFDMDSEHSNYWKRFSYFECDGGDIDLFFIGGPTVKDVVEHYTDLTGRSAMAPLASLGYMGSTMYYTELDTNSDQAILDFVDTCKKNGIPCDGFFLSSGYTSGSDGKRYVFNWNKKRFPDPNNFVEELKQRGVLLAPNIKPGMLLTHPFMKDFEAGNAFVKTPDKKGYEVDQYWGGDAHFIDFTSEDGRNTWNDFMTKALLSKGITSIWNDNNEYEINDGQAQVAADGLGKPIESLKPIMSTMMAKSARKAIHDYNPNVRPYITNRAGFAGIQRYAQTWAGDNRTSWTNVKYNVPTILGMGLSGVANQGCDIGGFDGPAPEPELFVRWVQNGIFQPRFSIHSSNDDNTVTEPWMYPKFMSYIRDAIRLRYRLVPYFYSLLFEASTKGSPIMRPLVYEFQEDPKVLEESFEFMLGSSLLVANVLDKGQTIKSVYLPKGANWVNLSDGHYYDGGQTIQVPVDLHSIPMFLRTGGIIPTAPGLMNIHNQVIDSLNLLIEPSEASSFTLYEDDGKTNDYQSGNYLTTNYQVSSSNDGVVVDVHNAGSYASKVKQFKLEVLCPQTAPAQVSILGKEIEQFLNYDKFVNASQGWFFNGENRRVIVKFERPSEADYQVALNFKVKDLISI</sequence>
<proteinExistence type="inferred from homology"/>
<feature type="domain" description="Glycosyl hydrolase family 31 C-terminal" evidence="6">
    <location>
        <begin position="601"/>
        <end position="688"/>
    </location>
</feature>
<dbReference type="Pfam" id="PF21365">
    <property type="entry name" value="Glyco_hydro_31_3rd"/>
    <property type="match status" value="1"/>
</dbReference>
<evidence type="ECO:0000313" key="7">
    <source>
        <dbReference type="EMBL" id="KRL22702.1"/>
    </source>
</evidence>
<dbReference type="SUPFAM" id="SSF74650">
    <property type="entry name" value="Galactose mutarotase-like"/>
    <property type="match status" value="1"/>
</dbReference>
<dbReference type="CDD" id="cd06599">
    <property type="entry name" value="GH31_glycosidase_Aec37"/>
    <property type="match status" value="1"/>
</dbReference>
<dbReference type="AlphaFoldDB" id="A0A0R1NQR4"/>
<dbReference type="InterPro" id="IPR033403">
    <property type="entry name" value="DUF5110"/>
</dbReference>
<comment type="caution">
    <text evidence="7">The sequence shown here is derived from an EMBL/GenBank/DDBJ whole genome shotgun (WGS) entry which is preliminary data.</text>
</comment>
<evidence type="ECO:0000259" key="4">
    <source>
        <dbReference type="Pfam" id="PF13802"/>
    </source>
</evidence>
<dbReference type="InterPro" id="IPR017853">
    <property type="entry name" value="GH"/>
</dbReference>
<evidence type="ECO:0000256" key="2">
    <source>
        <dbReference type="RuleBase" id="RU361185"/>
    </source>
</evidence>
<dbReference type="Pfam" id="PF01055">
    <property type="entry name" value="Glyco_hydro_31_2nd"/>
    <property type="match status" value="1"/>
</dbReference>
<dbReference type="GO" id="GO:0030246">
    <property type="term" value="F:carbohydrate binding"/>
    <property type="evidence" value="ECO:0007669"/>
    <property type="project" value="InterPro"/>
</dbReference>
<evidence type="ECO:0000259" key="6">
    <source>
        <dbReference type="Pfam" id="PF21365"/>
    </source>
</evidence>
<comment type="similarity">
    <text evidence="1 2">Belongs to the glycosyl hydrolase 31 family.</text>
</comment>
<dbReference type="Gene3D" id="3.20.20.80">
    <property type="entry name" value="Glycosidases"/>
    <property type="match status" value="1"/>
</dbReference>
<keyword evidence="8" id="KW-1185">Reference proteome</keyword>
<dbReference type="PATRIC" id="fig|1423766.4.peg.2006"/>
<dbReference type="Proteomes" id="UP000051439">
    <property type="component" value="Unassembled WGS sequence"/>
</dbReference>
<dbReference type="Pfam" id="PF13802">
    <property type="entry name" value="Gal_mutarotas_2"/>
    <property type="match status" value="1"/>
</dbReference>
<feature type="domain" description="Glycoside hydrolase family 31 TIM barrel" evidence="3">
    <location>
        <begin position="264"/>
        <end position="593"/>
    </location>
</feature>
<dbReference type="InterPro" id="IPR048395">
    <property type="entry name" value="Glyco_hydro_31_C"/>
</dbReference>
<dbReference type="CDD" id="cd14752">
    <property type="entry name" value="GH31_N"/>
    <property type="match status" value="1"/>
</dbReference>
<dbReference type="EMBL" id="AZEB01000004">
    <property type="protein sequence ID" value="KRL22702.1"/>
    <property type="molecule type" value="Genomic_DNA"/>
</dbReference>
<dbReference type="GO" id="GO:0004553">
    <property type="term" value="F:hydrolase activity, hydrolyzing O-glycosyl compounds"/>
    <property type="evidence" value="ECO:0007669"/>
    <property type="project" value="InterPro"/>
</dbReference>
<dbReference type="InterPro" id="IPR025887">
    <property type="entry name" value="Glyco_hydro_31_N_dom"/>
</dbReference>
<evidence type="ECO:0000259" key="5">
    <source>
        <dbReference type="Pfam" id="PF17137"/>
    </source>
</evidence>
<feature type="domain" description="DUF5110" evidence="5">
    <location>
        <begin position="705"/>
        <end position="770"/>
    </location>
</feature>
<dbReference type="Gene3D" id="2.60.40.1760">
    <property type="entry name" value="glycosyl hydrolase (family 31)"/>
    <property type="match status" value="1"/>
</dbReference>
<name>A0A0R1NQR4_9LACO</name>
<feature type="domain" description="Glycoside hydrolase family 31 N-terminal" evidence="4">
    <location>
        <begin position="32"/>
        <end position="217"/>
    </location>
</feature>
<gene>
    <name evidence="7" type="ORF">FC98_GL001935</name>
</gene>
<dbReference type="PANTHER" id="PTHR22762">
    <property type="entry name" value="ALPHA-GLUCOSIDASE"/>
    <property type="match status" value="1"/>
</dbReference>
<evidence type="ECO:0000256" key="1">
    <source>
        <dbReference type="ARBA" id="ARBA00007806"/>
    </source>
</evidence>
<keyword evidence="2" id="KW-0326">Glycosidase</keyword>
<dbReference type="Gene3D" id="2.60.40.1180">
    <property type="entry name" value="Golgi alpha-mannosidase II"/>
    <property type="match status" value="2"/>
</dbReference>